<dbReference type="OrthoDB" id="9769602at2"/>
<keyword evidence="1" id="KW-0808">Transferase</keyword>
<dbReference type="CDD" id="cd02440">
    <property type="entry name" value="AdoMet_MTases"/>
    <property type="match status" value="1"/>
</dbReference>
<organism evidence="4 5">
    <name type="scientific">Streptomyces acidiscabies</name>
    <dbReference type="NCBI Taxonomy" id="42234"/>
    <lineage>
        <taxon>Bacteria</taxon>
        <taxon>Bacillati</taxon>
        <taxon>Actinomycetota</taxon>
        <taxon>Actinomycetes</taxon>
        <taxon>Kitasatosporales</taxon>
        <taxon>Streptomycetaceae</taxon>
        <taxon>Streptomyces</taxon>
    </lineage>
</organism>
<dbReference type="AlphaFoldDB" id="A0A0L0JJM9"/>
<dbReference type="PATRIC" id="fig|42234.21.peg.8160"/>
<dbReference type="GO" id="GO:0016126">
    <property type="term" value="P:sterol biosynthetic process"/>
    <property type="evidence" value="ECO:0007669"/>
    <property type="project" value="TreeGrafter"/>
</dbReference>
<comment type="caution">
    <text evidence="4">The sequence shown here is derived from an EMBL/GenBank/DDBJ whole genome shotgun (WGS) entry which is preliminary data.</text>
</comment>
<dbReference type="SUPFAM" id="SSF53335">
    <property type="entry name" value="S-adenosyl-L-methionine-dependent methyltransferases"/>
    <property type="match status" value="1"/>
</dbReference>
<dbReference type="Pfam" id="PF08241">
    <property type="entry name" value="Methyltransf_11"/>
    <property type="match status" value="1"/>
</dbReference>
<feature type="region of interest" description="Disordered" evidence="2">
    <location>
        <begin position="293"/>
        <end position="322"/>
    </location>
</feature>
<evidence type="ECO:0000313" key="5">
    <source>
        <dbReference type="Proteomes" id="UP000037151"/>
    </source>
</evidence>
<name>A0A0L0JJM9_9ACTN</name>
<dbReference type="InterPro" id="IPR013216">
    <property type="entry name" value="Methyltransf_11"/>
</dbReference>
<feature type="domain" description="Methyltransferase type 11" evidence="3">
    <location>
        <begin position="78"/>
        <end position="172"/>
    </location>
</feature>
<reference evidence="5" key="1">
    <citation type="submission" date="2014-07" db="EMBL/GenBank/DDBJ databases">
        <title>Genome sequencing of plant-pathogenic Streptomyces species.</title>
        <authorList>
            <person name="Harrison J."/>
            <person name="Sapp M."/>
            <person name="Thwaites R."/>
            <person name="Studholme D.J."/>
        </authorList>
    </citation>
    <scope>NUCLEOTIDE SEQUENCE [LARGE SCALE GENOMIC DNA]</scope>
    <source>
        <strain evidence="5">NCPPB 4445</strain>
    </source>
</reference>
<feature type="compositionally biased region" description="Basic and acidic residues" evidence="2">
    <location>
        <begin position="312"/>
        <end position="322"/>
    </location>
</feature>
<dbReference type="Proteomes" id="UP000037151">
    <property type="component" value="Unassembled WGS sequence"/>
</dbReference>
<gene>
    <name evidence="4" type="ORF">IQ63_39660</name>
</gene>
<accession>A0A0L0JJM9</accession>
<dbReference type="Gene3D" id="3.40.50.150">
    <property type="entry name" value="Vaccinia Virus protein VP39"/>
    <property type="match status" value="1"/>
</dbReference>
<evidence type="ECO:0000256" key="1">
    <source>
        <dbReference type="ARBA" id="ARBA00022679"/>
    </source>
</evidence>
<sequence length="322" mass="35143">MRNAEYLELVRTPEDREHHYARVVDRYYEQVTDVCRDVWSDSFHLAWFTEGQQLHDAQHTMQRWLADQARFTAGDRLLDVGCGIGGPAATVAAHTGAEVTGVNICGHQVRVARSLHTGTERLTFVEADAMNLPFRAGEFDGVFSIEALCYAPDKRQVYAGIAKVLRPGGAFVGADWFCADGLSEAEYARWVEPMCQGFAIPHVIPFGELKGYLEEAGFEVESVSRYDDHGDIGPNWTPAAPGSDAAGDERPDLTADGFENLLARSLPALRDGCVEGKVIMGCWVARKRMDEGAGSHEYGRAGAQAPAPAPDDTARADTAPRA</sequence>
<feature type="region of interest" description="Disordered" evidence="2">
    <location>
        <begin position="229"/>
        <end position="253"/>
    </location>
</feature>
<protein>
    <recommendedName>
        <fullName evidence="3">Methyltransferase type 11 domain-containing protein</fullName>
    </recommendedName>
</protein>
<dbReference type="PANTHER" id="PTHR44068">
    <property type="entry name" value="ZGC:194242"/>
    <property type="match status" value="1"/>
</dbReference>
<dbReference type="RefSeq" id="WP_050374937.1">
    <property type="nucleotide sequence ID" value="NZ_KQ257834.1"/>
</dbReference>
<dbReference type="GO" id="GO:0003838">
    <property type="term" value="F:sterol 24-C-methyltransferase activity"/>
    <property type="evidence" value="ECO:0007669"/>
    <property type="project" value="TreeGrafter"/>
</dbReference>
<dbReference type="InterPro" id="IPR050447">
    <property type="entry name" value="Erg6_SMT_methyltransf"/>
</dbReference>
<dbReference type="InterPro" id="IPR029063">
    <property type="entry name" value="SAM-dependent_MTases_sf"/>
</dbReference>
<evidence type="ECO:0000256" key="2">
    <source>
        <dbReference type="SAM" id="MobiDB-lite"/>
    </source>
</evidence>
<dbReference type="EMBL" id="JPPY01000217">
    <property type="protein sequence ID" value="KND25833.1"/>
    <property type="molecule type" value="Genomic_DNA"/>
</dbReference>
<evidence type="ECO:0000313" key="4">
    <source>
        <dbReference type="EMBL" id="KND25833.1"/>
    </source>
</evidence>
<proteinExistence type="predicted"/>
<evidence type="ECO:0000259" key="3">
    <source>
        <dbReference type="Pfam" id="PF08241"/>
    </source>
</evidence>
<dbReference type="PANTHER" id="PTHR44068:SF6">
    <property type="entry name" value="SAM-DEPENDENT METHYLTRANSFERASE ERG6_SMT-TYPE DOMAIN-CONTAINING PROTEIN"/>
    <property type="match status" value="1"/>
</dbReference>